<evidence type="ECO:0000313" key="3">
    <source>
        <dbReference type="Proteomes" id="UP000515703"/>
    </source>
</evidence>
<dbReference type="EMBL" id="AP023368">
    <property type="protein sequence ID" value="BCK00046.1"/>
    <property type="molecule type" value="Genomic_DNA"/>
</dbReference>
<keyword evidence="3" id="KW-1185">Reference proteome</keyword>
<dbReference type="PANTHER" id="PTHR37038:SF14">
    <property type="entry name" value="TRANSCRIPTIONAL ACTIVATOR"/>
    <property type="match status" value="1"/>
</dbReference>
<feature type="domain" description="HTH cro/C1-type" evidence="1">
    <location>
        <begin position="17"/>
        <end position="70"/>
    </location>
</feature>
<evidence type="ECO:0000259" key="1">
    <source>
        <dbReference type="PROSITE" id="PS50943"/>
    </source>
</evidence>
<dbReference type="SMART" id="SM00530">
    <property type="entry name" value="HTH_XRE"/>
    <property type="match status" value="1"/>
</dbReference>
<dbReference type="GO" id="GO:0003677">
    <property type="term" value="F:DNA binding"/>
    <property type="evidence" value="ECO:0007669"/>
    <property type="project" value="InterPro"/>
</dbReference>
<dbReference type="PANTHER" id="PTHR37038">
    <property type="entry name" value="TRANSCRIPTIONAL REGULATOR-RELATED"/>
    <property type="match status" value="1"/>
</dbReference>
<protein>
    <recommendedName>
        <fullName evidence="1">HTH cro/C1-type domain-containing protein</fullName>
    </recommendedName>
</protein>
<dbReference type="Proteomes" id="UP000515703">
    <property type="component" value="Chromosome"/>
</dbReference>
<dbReference type="InterPro" id="IPR001387">
    <property type="entry name" value="Cro/C1-type_HTH"/>
</dbReference>
<dbReference type="RefSeq" id="WP_185255755.1">
    <property type="nucleotide sequence ID" value="NZ_AP023368.1"/>
</dbReference>
<sequence length="318" mass="37031">MIFNENETFKNKIGFAIQYFRQKNKLSQSALCKGVCSVSALSRIEAGEREADALLLEVLLERMGKTTDKFELILTDSDYVSFQKRQEIKRLIHNNDLVGAAEQLDLYQLINQAKGNVHKQFITRTESKINELKGGAIEKSIDLLTKAVTYTVPDFRTNGFNEYLLSSSELDIIIDIAIKYSFIGASAKAKDILFQILEYLDMRKYMEAMNNLYPKVSIILCRLLNQTIDFDKIIEICSKGLKKDKSNLKLEYKGELLLIKAQTREFMIKRENMQLKMVKEYLKYYLEAYYIFDICGNTTKTDYIKRYLKEENAWEYID</sequence>
<evidence type="ECO:0000313" key="2">
    <source>
        <dbReference type="EMBL" id="BCK00046.1"/>
    </source>
</evidence>
<dbReference type="AlphaFoldDB" id="A0A7I8DSF9"/>
<reference evidence="2 3" key="1">
    <citation type="submission" date="2020-08" db="EMBL/GenBank/DDBJ databases">
        <title>Draft genome sequencing of an Anaerocolumna strain isolated from anoxic soil subjected to BSD treatment.</title>
        <authorList>
            <person name="Uek A."/>
            <person name="Tonouchi A."/>
        </authorList>
    </citation>
    <scope>NUCLEOTIDE SEQUENCE [LARGE SCALE GENOMIC DNA]</scope>
    <source>
        <strain evidence="2 3">CTTW</strain>
    </source>
</reference>
<reference evidence="2 3" key="2">
    <citation type="submission" date="2020-08" db="EMBL/GenBank/DDBJ databases">
        <authorList>
            <person name="Ueki A."/>
            <person name="Tonouchi A."/>
        </authorList>
    </citation>
    <scope>NUCLEOTIDE SEQUENCE [LARGE SCALE GENOMIC DNA]</scope>
    <source>
        <strain evidence="2 3">CTTW</strain>
    </source>
</reference>
<dbReference type="InterPro" id="IPR010982">
    <property type="entry name" value="Lambda_DNA-bd_dom_sf"/>
</dbReference>
<dbReference type="Pfam" id="PF01381">
    <property type="entry name" value="HTH_3"/>
    <property type="match status" value="1"/>
</dbReference>
<organism evidence="2 3">
    <name type="scientific">Anaerocolumna chitinilytica</name>
    <dbReference type="NCBI Taxonomy" id="1727145"/>
    <lineage>
        <taxon>Bacteria</taxon>
        <taxon>Bacillati</taxon>
        <taxon>Bacillota</taxon>
        <taxon>Clostridia</taxon>
        <taxon>Lachnospirales</taxon>
        <taxon>Lachnospiraceae</taxon>
        <taxon>Anaerocolumna</taxon>
    </lineage>
</organism>
<dbReference type="InterPro" id="IPR011990">
    <property type="entry name" value="TPR-like_helical_dom_sf"/>
</dbReference>
<name>A0A7I8DSF9_9FIRM</name>
<proteinExistence type="predicted"/>
<dbReference type="CDD" id="cd00093">
    <property type="entry name" value="HTH_XRE"/>
    <property type="match status" value="1"/>
</dbReference>
<gene>
    <name evidence="2" type="ORF">bsdcttw_30860</name>
</gene>
<accession>A0A7I8DSF9</accession>
<dbReference type="PROSITE" id="PS50943">
    <property type="entry name" value="HTH_CROC1"/>
    <property type="match status" value="1"/>
</dbReference>
<dbReference type="SUPFAM" id="SSF47413">
    <property type="entry name" value="lambda repressor-like DNA-binding domains"/>
    <property type="match status" value="1"/>
</dbReference>
<dbReference type="KEGG" id="acht:bsdcttw_30860"/>
<dbReference type="Gene3D" id="1.25.40.10">
    <property type="entry name" value="Tetratricopeptide repeat domain"/>
    <property type="match status" value="1"/>
</dbReference>
<dbReference type="InterPro" id="IPR053163">
    <property type="entry name" value="HTH-type_regulator_Rgg"/>
</dbReference>